<evidence type="ECO:0000313" key="3">
    <source>
        <dbReference type="EMBL" id="TKA22650.1"/>
    </source>
</evidence>
<gene>
    <name evidence="3" type="ORF">B0A50_07659</name>
</gene>
<accession>A0A4U0TL68</accession>
<dbReference type="Proteomes" id="UP000308549">
    <property type="component" value="Unassembled WGS sequence"/>
</dbReference>
<dbReference type="AlphaFoldDB" id="A0A4U0TL68"/>
<feature type="region of interest" description="Disordered" evidence="1">
    <location>
        <begin position="50"/>
        <end position="113"/>
    </location>
</feature>
<dbReference type="InterPro" id="IPR018247">
    <property type="entry name" value="EF_Hand_1_Ca_BS"/>
</dbReference>
<sequence>MGVTNEQFLFSCIDNSNSGTINFQDVADACGITTKGAAYIKFRRMKEKLGTIPNGGEETTGAGDATASGKSEKMTTKKVVKKSTSKKRKVEASEDVDDVDDGVKAIKEEVTEE</sequence>
<dbReference type="PROSITE" id="PS00018">
    <property type="entry name" value="EF_HAND_1"/>
    <property type="match status" value="1"/>
</dbReference>
<evidence type="ECO:0000313" key="4">
    <source>
        <dbReference type="Proteomes" id="UP000308549"/>
    </source>
</evidence>
<feature type="compositionally biased region" description="Basic and acidic residues" evidence="1">
    <location>
        <begin position="101"/>
        <end position="113"/>
    </location>
</feature>
<organism evidence="3 4">
    <name type="scientific">Salinomyces thailandicus</name>
    <dbReference type="NCBI Taxonomy" id="706561"/>
    <lineage>
        <taxon>Eukaryota</taxon>
        <taxon>Fungi</taxon>
        <taxon>Dikarya</taxon>
        <taxon>Ascomycota</taxon>
        <taxon>Pezizomycotina</taxon>
        <taxon>Dothideomycetes</taxon>
        <taxon>Dothideomycetidae</taxon>
        <taxon>Mycosphaerellales</taxon>
        <taxon>Teratosphaeriaceae</taxon>
        <taxon>Salinomyces</taxon>
    </lineage>
</organism>
<keyword evidence="4" id="KW-1185">Reference proteome</keyword>
<name>A0A4U0TL68_9PEZI</name>
<feature type="compositionally biased region" description="Basic residues" evidence="1">
    <location>
        <begin position="76"/>
        <end position="89"/>
    </location>
</feature>
<proteinExistence type="predicted"/>
<dbReference type="Pfam" id="PF22980">
    <property type="entry name" value="Myb_DNA-bind_8"/>
    <property type="match status" value="1"/>
</dbReference>
<dbReference type="InterPro" id="IPR054505">
    <property type="entry name" value="Myb_DNA-bind_8"/>
</dbReference>
<protein>
    <recommendedName>
        <fullName evidence="2">Myb-like DNA-binding domain-containing protein</fullName>
    </recommendedName>
</protein>
<evidence type="ECO:0000259" key="2">
    <source>
        <dbReference type="Pfam" id="PF22980"/>
    </source>
</evidence>
<feature type="compositionally biased region" description="Low complexity" evidence="1">
    <location>
        <begin position="55"/>
        <end position="69"/>
    </location>
</feature>
<reference evidence="3 4" key="1">
    <citation type="submission" date="2017-03" db="EMBL/GenBank/DDBJ databases">
        <title>Genomes of endolithic fungi from Antarctica.</title>
        <authorList>
            <person name="Coleine C."/>
            <person name="Masonjones S."/>
            <person name="Stajich J.E."/>
        </authorList>
    </citation>
    <scope>NUCLEOTIDE SEQUENCE [LARGE SCALE GENOMIC DNA]</scope>
    <source>
        <strain evidence="3 4">CCFEE 6315</strain>
    </source>
</reference>
<dbReference type="OrthoDB" id="3944408at2759"/>
<comment type="caution">
    <text evidence="3">The sequence shown here is derived from an EMBL/GenBank/DDBJ whole genome shotgun (WGS) entry which is preliminary data.</text>
</comment>
<feature type="domain" description="Myb-like DNA-binding" evidence="2">
    <location>
        <begin position="5"/>
        <end position="50"/>
    </location>
</feature>
<evidence type="ECO:0000256" key="1">
    <source>
        <dbReference type="SAM" id="MobiDB-lite"/>
    </source>
</evidence>
<dbReference type="EMBL" id="NAJL01000069">
    <property type="protein sequence ID" value="TKA22650.1"/>
    <property type="molecule type" value="Genomic_DNA"/>
</dbReference>